<accession>A0A5K7WV49</accession>
<dbReference type="AlphaFoldDB" id="A0A5K7WV49"/>
<gene>
    <name evidence="1" type="ORF">St703_11100</name>
</gene>
<evidence type="ECO:0000313" key="2">
    <source>
        <dbReference type="Proteomes" id="UP000326951"/>
    </source>
</evidence>
<reference evidence="1 2" key="1">
    <citation type="submission" date="2019-09" db="EMBL/GenBank/DDBJ databases">
        <title>Complete genome sequence of Sporolactobacillus terrae 70-3.</title>
        <authorList>
            <person name="Tanaka N."/>
            <person name="Shiwa Y."/>
            <person name="Fujita N."/>
            <person name="Tanasupawat S."/>
        </authorList>
    </citation>
    <scope>NUCLEOTIDE SEQUENCE [LARGE SCALE GENOMIC DNA]</scope>
    <source>
        <strain evidence="1 2">70-3</strain>
    </source>
</reference>
<sequence>MTVELATEVNFKDSIQNKKCNAKNTPEMNKRNQSALFSFRCVRLRHMPNGTNIKTVNKSRYIAIIEAGAVDHLIKIAENETEITPIINNMYGDKKTDFFKWVFSFHLHDNCIKSNIKTP</sequence>
<proteinExistence type="predicted"/>
<protein>
    <submittedName>
        <fullName evidence="1">Uncharacterized protein</fullName>
    </submittedName>
</protein>
<dbReference type="Proteomes" id="UP000326951">
    <property type="component" value="Chromosome"/>
</dbReference>
<organism evidence="1 2">
    <name type="scientific">Sporolactobacillus terrae</name>
    <dbReference type="NCBI Taxonomy" id="269673"/>
    <lineage>
        <taxon>Bacteria</taxon>
        <taxon>Bacillati</taxon>
        <taxon>Bacillota</taxon>
        <taxon>Bacilli</taxon>
        <taxon>Bacillales</taxon>
        <taxon>Sporolactobacillaceae</taxon>
        <taxon>Sporolactobacillus</taxon>
    </lineage>
</organism>
<name>A0A5K7WV49_9BACL</name>
<dbReference type="EMBL" id="AP021853">
    <property type="protein sequence ID" value="BBN98405.1"/>
    <property type="molecule type" value="Genomic_DNA"/>
</dbReference>
<evidence type="ECO:0000313" key="1">
    <source>
        <dbReference type="EMBL" id="BBN98405.1"/>
    </source>
</evidence>